<organism evidence="1 2">
    <name type="scientific">Marasmius oreades</name>
    <name type="common">fairy-ring Marasmius</name>
    <dbReference type="NCBI Taxonomy" id="181124"/>
    <lineage>
        <taxon>Eukaryota</taxon>
        <taxon>Fungi</taxon>
        <taxon>Dikarya</taxon>
        <taxon>Basidiomycota</taxon>
        <taxon>Agaricomycotina</taxon>
        <taxon>Agaricomycetes</taxon>
        <taxon>Agaricomycetidae</taxon>
        <taxon>Agaricales</taxon>
        <taxon>Marasmiineae</taxon>
        <taxon>Marasmiaceae</taxon>
        <taxon>Marasmius</taxon>
    </lineage>
</organism>
<evidence type="ECO:0000313" key="2">
    <source>
        <dbReference type="Proteomes" id="UP001049176"/>
    </source>
</evidence>
<dbReference type="GeneID" id="66080982"/>
<keyword evidence="2" id="KW-1185">Reference proteome</keyword>
<proteinExistence type="predicted"/>
<evidence type="ECO:0000313" key="1">
    <source>
        <dbReference type="EMBL" id="KAG7090309.1"/>
    </source>
</evidence>
<gene>
    <name evidence="1" type="ORF">E1B28_011907</name>
</gene>
<reference evidence="1" key="1">
    <citation type="journal article" date="2021" name="Genome Biol. Evol.">
        <title>The assembled and annotated genome of the fairy-ring fungus Marasmius oreades.</title>
        <authorList>
            <person name="Hiltunen M."/>
            <person name="Ament-Velasquez S.L."/>
            <person name="Johannesson H."/>
        </authorList>
    </citation>
    <scope>NUCLEOTIDE SEQUENCE</scope>
    <source>
        <strain evidence="1">03SP1</strain>
    </source>
</reference>
<dbReference type="Proteomes" id="UP001049176">
    <property type="component" value="Chromosome 7"/>
</dbReference>
<protein>
    <submittedName>
        <fullName evidence="1">Uncharacterized protein</fullName>
    </submittedName>
</protein>
<accession>A0A9P7RV16</accession>
<dbReference type="KEGG" id="more:E1B28_011907"/>
<name>A0A9P7RV16_9AGAR</name>
<dbReference type="OrthoDB" id="2676448at2759"/>
<dbReference type="AlphaFoldDB" id="A0A9P7RV16"/>
<sequence length="114" mass="13195">MMEDEIGIPVQWTPLCEEYFQASKGLLERKYCQMLEKLEKLVMQRLFELTKLNMSGVGYKQQEKISKAIRKTLDGYNELALLMTPPQQTPTPNQTLEMVTVADFDLLKDTQNCC</sequence>
<dbReference type="EMBL" id="CM032187">
    <property type="protein sequence ID" value="KAG7090309.1"/>
    <property type="molecule type" value="Genomic_DNA"/>
</dbReference>
<comment type="caution">
    <text evidence="1">The sequence shown here is derived from an EMBL/GenBank/DDBJ whole genome shotgun (WGS) entry which is preliminary data.</text>
</comment>
<dbReference type="RefSeq" id="XP_043006779.1">
    <property type="nucleotide sequence ID" value="XM_043156964.1"/>
</dbReference>